<sequence length="204" mass="22857">MPKPALGPRDHTNPLIWCFAIICAVLAVAIIISGAALFIGYMVIKPKVPVISVTSAQLNNIYFDQVDLLTVQVTVVVRADNGNAKARASFYDTTFALSFRSETIAYLGGHPFELSANRSVEFNYVTQSTSIPLNPDEAEDVSLALRGREREREREISFELKGRTRSRWRVWLIGSLKSWLNLNCQLRLPVDGTRVYPRCSSKSH</sequence>
<keyword evidence="2 3" id="KW-0472">Membrane</keyword>
<feature type="transmembrane region" description="Helical" evidence="3">
    <location>
        <begin position="14"/>
        <end position="44"/>
    </location>
</feature>
<evidence type="ECO:0000256" key="2">
    <source>
        <dbReference type="ARBA" id="ARBA00023136"/>
    </source>
</evidence>
<gene>
    <name evidence="4" type="ORF">BUALT_Bualt05G0034600</name>
</gene>
<protein>
    <recommendedName>
        <fullName evidence="6">Late embryogenesis abundant protein LEA-2 subgroup domain-containing protein</fullName>
    </recommendedName>
</protein>
<evidence type="ECO:0000313" key="4">
    <source>
        <dbReference type="EMBL" id="KAG8382034.1"/>
    </source>
</evidence>
<dbReference type="EMBL" id="WHWC01000005">
    <property type="protein sequence ID" value="KAG8382034.1"/>
    <property type="molecule type" value="Genomic_DNA"/>
</dbReference>
<keyword evidence="5" id="KW-1185">Reference proteome</keyword>
<dbReference type="AlphaFoldDB" id="A0AAV6XGD4"/>
<comment type="caution">
    <text evidence="4">The sequence shown here is derived from an EMBL/GenBank/DDBJ whole genome shotgun (WGS) entry which is preliminary data.</text>
</comment>
<keyword evidence="3" id="KW-0812">Transmembrane</keyword>
<proteinExistence type="predicted"/>
<organism evidence="4 5">
    <name type="scientific">Buddleja alternifolia</name>
    <dbReference type="NCBI Taxonomy" id="168488"/>
    <lineage>
        <taxon>Eukaryota</taxon>
        <taxon>Viridiplantae</taxon>
        <taxon>Streptophyta</taxon>
        <taxon>Embryophyta</taxon>
        <taxon>Tracheophyta</taxon>
        <taxon>Spermatophyta</taxon>
        <taxon>Magnoliopsida</taxon>
        <taxon>eudicotyledons</taxon>
        <taxon>Gunneridae</taxon>
        <taxon>Pentapetalae</taxon>
        <taxon>asterids</taxon>
        <taxon>lamiids</taxon>
        <taxon>Lamiales</taxon>
        <taxon>Scrophulariaceae</taxon>
        <taxon>Buddlejeae</taxon>
        <taxon>Buddleja</taxon>
    </lineage>
</organism>
<dbReference type="GO" id="GO:0098542">
    <property type="term" value="P:defense response to other organism"/>
    <property type="evidence" value="ECO:0007669"/>
    <property type="project" value="InterPro"/>
</dbReference>
<reference evidence="4" key="1">
    <citation type="submission" date="2019-10" db="EMBL/GenBank/DDBJ databases">
        <authorList>
            <person name="Zhang R."/>
            <person name="Pan Y."/>
            <person name="Wang J."/>
            <person name="Ma R."/>
            <person name="Yu S."/>
        </authorList>
    </citation>
    <scope>NUCLEOTIDE SEQUENCE</scope>
    <source>
        <strain evidence="4">LA-IB0</strain>
        <tissue evidence="4">Leaf</tissue>
    </source>
</reference>
<evidence type="ECO:0000313" key="5">
    <source>
        <dbReference type="Proteomes" id="UP000826271"/>
    </source>
</evidence>
<dbReference type="PANTHER" id="PTHR31234:SF66">
    <property type="entry name" value="LATE EMBRYOGENESIS ABUNDANT PROTEIN"/>
    <property type="match status" value="1"/>
</dbReference>
<evidence type="ECO:0000256" key="1">
    <source>
        <dbReference type="ARBA" id="ARBA00004370"/>
    </source>
</evidence>
<accession>A0AAV6XGD4</accession>
<name>A0AAV6XGD4_9LAMI</name>
<comment type="subcellular location">
    <subcellularLocation>
        <location evidence="1">Membrane</location>
    </subcellularLocation>
</comment>
<dbReference type="GO" id="GO:0005886">
    <property type="term" value="C:plasma membrane"/>
    <property type="evidence" value="ECO:0007669"/>
    <property type="project" value="TreeGrafter"/>
</dbReference>
<dbReference type="InterPro" id="IPR044839">
    <property type="entry name" value="NDR1-like"/>
</dbReference>
<dbReference type="Proteomes" id="UP000826271">
    <property type="component" value="Unassembled WGS sequence"/>
</dbReference>
<dbReference type="PANTHER" id="PTHR31234">
    <property type="entry name" value="LATE EMBRYOGENESIS ABUNDANT (LEA) HYDROXYPROLINE-RICH GLYCOPROTEIN FAMILY"/>
    <property type="match status" value="1"/>
</dbReference>
<keyword evidence="3" id="KW-1133">Transmembrane helix</keyword>
<evidence type="ECO:0000256" key="3">
    <source>
        <dbReference type="SAM" id="Phobius"/>
    </source>
</evidence>
<evidence type="ECO:0008006" key="6">
    <source>
        <dbReference type="Google" id="ProtNLM"/>
    </source>
</evidence>